<keyword evidence="3" id="KW-1185">Reference proteome</keyword>
<name>A0A7L7KPC0_9MOLU</name>
<dbReference type="RefSeq" id="WP_258878121.1">
    <property type="nucleotide sequence ID" value="NZ_CP048914.1"/>
</dbReference>
<dbReference type="Proteomes" id="UP000514720">
    <property type="component" value="Chromosome"/>
</dbReference>
<keyword evidence="1" id="KW-0812">Transmembrane</keyword>
<evidence type="ECO:0000313" key="2">
    <source>
        <dbReference type="EMBL" id="QMS84507.1"/>
    </source>
</evidence>
<evidence type="ECO:0000256" key="1">
    <source>
        <dbReference type="SAM" id="Phobius"/>
    </source>
</evidence>
<dbReference type="EMBL" id="CP048914">
    <property type="protein sequence ID" value="QMS84507.1"/>
    <property type="molecule type" value="Genomic_DNA"/>
</dbReference>
<feature type="transmembrane region" description="Helical" evidence="1">
    <location>
        <begin position="6"/>
        <end position="24"/>
    </location>
</feature>
<gene>
    <name evidence="2" type="ORF">G4Z02_01670</name>
</gene>
<dbReference type="KEGG" id="xcl:G4Z02_01670"/>
<organism evidence="2 3">
    <name type="scientific">Candidatus Xianfuyuplasma coldseepsis</name>
    <dbReference type="NCBI Taxonomy" id="2782163"/>
    <lineage>
        <taxon>Bacteria</taxon>
        <taxon>Bacillati</taxon>
        <taxon>Mycoplasmatota</taxon>
        <taxon>Mollicutes</taxon>
        <taxon>Candidatus Izemoplasmatales</taxon>
        <taxon>Candidatus Izemoplasmataceae</taxon>
        <taxon>Candidatus Xianfuyuplasma</taxon>
    </lineage>
</organism>
<sequence length="71" mass="7572">MPSYIVVPLLLFAVIGLYIVSYSLNKNTKTPEGVETLGKCSTCGSGSCSLAGTNVPEPKDNCEVDYNLNNQ</sequence>
<keyword evidence="1" id="KW-0472">Membrane</keyword>
<dbReference type="AlphaFoldDB" id="A0A7L7KPC0"/>
<proteinExistence type="predicted"/>
<keyword evidence="1" id="KW-1133">Transmembrane helix</keyword>
<accession>A0A7L7KPC0</accession>
<reference evidence="2 3" key="1">
    <citation type="submission" date="2020-02" db="EMBL/GenBank/DDBJ databases">
        <authorList>
            <person name="Zheng R.K."/>
            <person name="Sun C.M."/>
        </authorList>
    </citation>
    <scope>NUCLEOTIDE SEQUENCE [LARGE SCALE GENOMIC DNA]</scope>
    <source>
        <strain evidence="3">zrk13</strain>
    </source>
</reference>
<evidence type="ECO:0000313" key="3">
    <source>
        <dbReference type="Proteomes" id="UP000514720"/>
    </source>
</evidence>
<protein>
    <submittedName>
        <fullName evidence="2">Uncharacterized protein</fullName>
    </submittedName>
</protein>